<organism evidence="1">
    <name type="scientific">Sesamum angustifolium</name>
    <dbReference type="NCBI Taxonomy" id="2727405"/>
    <lineage>
        <taxon>Eukaryota</taxon>
        <taxon>Viridiplantae</taxon>
        <taxon>Streptophyta</taxon>
        <taxon>Embryophyta</taxon>
        <taxon>Tracheophyta</taxon>
        <taxon>Spermatophyta</taxon>
        <taxon>Magnoliopsida</taxon>
        <taxon>eudicotyledons</taxon>
        <taxon>Gunneridae</taxon>
        <taxon>Pentapetalae</taxon>
        <taxon>asterids</taxon>
        <taxon>lamiids</taxon>
        <taxon>Lamiales</taxon>
        <taxon>Pedaliaceae</taxon>
        <taxon>Sesamum</taxon>
    </lineage>
</organism>
<dbReference type="PANTHER" id="PTHR46890">
    <property type="entry name" value="NON-LTR RETROLELEMENT REVERSE TRANSCRIPTASE-LIKE PROTEIN-RELATED"/>
    <property type="match status" value="1"/>
</dbReference>
<dbReference type="AlphaFoldDB" id="A0AAW2JT71"/>
<evidence type="ECO:0000313" key="1">
    <source>
        <dbReference type="EMBL" id="KAL0297842.1"/>
    </source>
</evidence>
<dbReference type="EMBL" id="JACGWK010000557">
    <property type="protein sequence ID" value="KAL0297842.1"/>
    <property type="molecule type" value="Genomic_DNA"/>
</dbReference>
<dbReference type="PANTHER" id="PTHR46890:SF48">
    <property type="entry name" value="RNA-DIRECTED DNA POLYMERASE"/>
    <property type="match status" value="1"/>
</dbReference>
<dbReference type="InterPro" id="IPR052343">
    <property type="entry name" value="Retrotransposon-Effector_Assoc"/>
</dbReference>
<protein>
    <submittedName>
        <fullName evidence="1">Uncharacterized protein</fullName>
    </submittedName>
</protein>
<reference evidence="1" key="1">
    <citation type="submission" date="2020-06" db="EMBL/GenBank/DDBJ databases">
        <authorList>
            <person name="Li T."/>
            <person name="Hu X."/>
            <person name="Zhang T."/>
            <person name="Song X."/>
            <person name="Zhang H."/>
            <person name="Dai N."/>
            <person name="Sheng W."/>
            <person name="Hou X."/>
            <person name="Wei L."/>
        </authorList>
    </citation>
    <scope>NUCLEOTIDE SEQUENCE</scope>
    <source>
        <strain evidence="1">G01</strain>
        <tissue evidence="1">Leaf</tissue>
    </source>
</reference>
<proteinExistence type="predicted"/>
<reference evidence="1" key="2">
    <citation type="journal article" date="2024" name="Plant">
        <title>Genomic evolution and insights into agronomic trait innovations of Sesamum species.</title>
        <authorList>
            <person name="Miao H."/>
            <person name="Wang L."/>
            <person name="Qu L."/>
            <person name="Liu H."/>
            <person name="Sun Y."/>
            <person name="Le M."/>
            <person name="Wang Q."/>
            <person name="Wei S."/>
            <person name="Zheng Y."/>
            <person name="Lin W."/>
            <person name="Duan Y."/>
            <person name="Cao H."/>
            <person name="Xiong S."/>
            <person name="Wang X."/>
            <person name="Wei L."/>
            <person name="Li C."/>
            <person name="Ma Q."/>
            <person name="Ju M."/>
            <person name="Zhao R."/>
            <person name="Li G."/>
            <person name="Mu C."/>
            <person name="Tian Q."/>
            <person name="Mei H."/>
            <person name="Zhang T."/>
            <person name="Gao T."/>
            <person name="Zhang H."/>
        </authorList>
    </citation>
    <scope>NUCLEOTIDE SEQUENCE</scope>
    <source>
        <strain evidence="1">G01</strain>
    </source>
</reference>
<accession>A0AAW2JT71</accession>
<name>A0AAW2JT71_9LAMI</name>
<sequence length="236" mass="26612">MPDFHDSIANSAVVDAGYVGSPYTWYSRLLHQHLDRALVSSYYVTVFPKMQKQQFQGTIFGIRHDGEYLTDSIAIKNSVASFFQRLLTAEPVFPEEMDSEYLEDGLTDEDRRSLCIMPTLKEVWEAVFSIDLDSVAGPDGFGAAFFDTCWEIISEDVFAAVTEFFHGVEMPKCFTAITICLISKRTSPACWSPITVAKWFVPGRLLSDNVLLAQELIHSLESRRPEANVVFQLDMA</sequence>
<comment type="caution">
    <text evidence="1">The sequence shown here is derived from an EMBL/GenBank/DDBJ whole genome shotgun (WGS) entry which is preliminary data.</text>
</comment>
<gene>
    <name evidence="1" type="ORF">Sangu_3176600</name>
</gene>